<reference evidence="1 2" key="1">
    <citation type="journal article" date="2022" name="bioRxiv">
        <title>The genome of the oomycete Peronosclerospora sorghi, a cosmopolitan pathogen of maize and sorghum, is inflated with dispersed pseudogenes.</title>
        <authorList>
            <person name="Fletcher K."/>
            <person name="Martin F."/>
            <person name="Isakeit T."/>
            <person name="Cavanaugh K."/>
            <person name="Magill C."/>
            <person name="Michelmore R."/>
        </authorList>
    </citation>
    <scope>NUCLEOTIDE SEQUENCE [LARGE SCALE GENOMIC DNA]</scope>
    <source>
        <strain evidence="1">P6</strain>
    </source>
</reference>
<keyword evidence="2" id="KW-1185">Reference proteome</keyword>
<evidence type="ECO:0000313" key="2">
    <source>
        <dbReference type="Proteomes" id="UP001163321"/>
    </source>
</evidence>
<sequence>MVRYFTYKQAEEEEVTDNKVYFDLISERGNKQDRERTVLQSDSATCYQNTLLPLILPFLSIVHKIEIVRFIHTETQ</sequence>
<proteinExistence type="predicted"/>
<evidence type="ECO:0000313" key="1">
    <source>
        <dbReference type="EMBL" id="KAI9913509.1"/>
    </source>
</evidence>
<gene>
    <name evidence="1" type="ORF">PsorP6_005968</name>
</gene>
<name>A0ACC0W442_9STRA</name>
<accession>A0ACC0W442</accession>
<dbReference type="Proteomes" id="UP001163321">
    <property type="component" value="Chromosome 4"/>
</dbReference>
<comment type="caution">
    <text evidence="1">The sequence shown here is derived from an EMBL/GenBank/DDBJ whole genome shotgun (WGS) entry which is preliminary data.</text>
</comment>
<protein>
    <submittedName>
        <fullName evidence="1">Uncharacterized protein</fullName>
    </submittedName>
</protein>
<organism evidence="1 2">
    <name type="scientific">Peronosclerospora sorghi</name>
    <dbReference type="NCBI Taxonomy" id="230839"/>
    <lineage>
        <taxon>Eukaryota</taxon>
        <taxon>Sar</taxon>
        <taxon>Stramenopiles</taxon>
        <taxon>Oomycota</taxon>
        <taxon>Peronosporomycetes</taxon>
        <taxon>Peronosporales</taxon>
        <taxon>Peronosporaceae</taxon>
        <taxon>Peronosclerospora</taxon>
    </lineage>
</organism>
<dbReference type="EMBL" id="CM047583">
    <property type="protein sequence ID" value="KAI9913509.1"/>
    <property type="molecule type" value="Genomic_DNA"/>
</dbReference>